<reference evidence="1" key="1">
    <citation type="journal article" date="2015" name="ISME J.">
        <title>Draft Genome Sequence of Streptomyces incarnatus NRRL8089, which Produces the Nucleoside Antibiotic Sinefungin.</title>
        <authorList>
            <person name="Oshima K."/>
            <person name="Hattori M."/>
            <person name="Shimizu H."/>
            <person name="Fukuda K."/>
            <person name="Nemoto M."/>
            <person name="Inagaki K."/>
            <person name="Tamura T."/>
        </authorList>
    </citation>
    <scope>NUCLEOTIDE SEQUENCE</scope>
    <source>
        <strain evidence="1">FACHB-1375</strain>
    </source>
</reference>
<name>A0A926VAV8_9CYAN</name>
<dbReference type="InterPro" id="IPR045709">
    <property type="entry name" value="DUF6065"/>
</dbReference>
<dbReference type="AlphaFoldDB" id="A0A926VAV8"/>
<protein>
    <submittedName>
        <fullName evidence="1">Uncharacterized protein</fullName>
    </submittedName>
</protein>
<comment type="caution">
    <text evidence="1">The sequence shown here is derived from an EMBL/GenBank/DDBJ whole genome shotgun (WGS) entry which is preliminary data.</text>
</comment>
<sequence>MNSNYNFPEKRLIPPENLPDNLEVPDNTILVIPDQGVFKNPDNLKKLDQKRDWFNQHFYFCLPLTFGNQHGFVVVATSDLVIRWDGTNSVSGLYIHQIGDVPNPNFLTVKSHFGSGILTVHPRYMFRTPKNVNLMVKEPPNYPVDGLSWMNAVVETDNLRRDFTFNIKVTRANYDIYIKKGMPLGCILPYPRYFIDNYKLEELTNTEQLEVARQTMQYFSKERSEIDRGMPGLRYMNGEDIYGIKFDHHQKVLDNGKWWEQVKDKT</sequence>
<accession>A0A926VAV8</accession>
<gene>
    <name evidence="1" type="ORF">H6G03_04640</name>
</gene>
<dbReference type="Proteomes" id="UP000641646">
    <property type="component" value="Unassembled WGS sequence"/>
</dbReference>
<dbReference type="Pfam" id="PF19541">
    <property type="entry name" value="DUF6065"/>
    <property type="match status" value="1"/>
</dbReference>
<dbReference type="EMBL" id="JACJPW010000008">
    <property type="protein sequence ID" value="MBD2180401.1"/>
    <property type="molecule type" value="Genomic_DNA"/>
</dbReference>
<organism evidence="1 2">
    <name type="scientific">Aerosakkonema funiforme FACHB-1375</name>
    <dbReference type="NCBI Taxonomy" id="2949571"/>
    <lineage>
        <taxon>Bacteria</taxon>
        <taxon>Bacillati</taxon>
        <taxon>Cyanobacteriota</taxon>
        <taxon>Cyanophyceae</taxon>
        <taxon>Oscillatoriophycideae</taxon>
        <taxon>Aerosakkonematales</taxon>
        <taxon>Aerosakkonemataceae</taxon>
        <taxon>Aerosakkonema</taxon>
    </lineage>
</organism>
<dbReference type="RefSeq" id="WP_190462563.1">
    <property type="nucleotide sequence ID" value="NZ_JACJPW010000008.1"/>
</dbReference>
<keyword evidence="2" id="KW-1185">Reference proteome</keyword>
<reference evidence="1" key="2">
    <citation type="submission" date="2020-08" db="EMBL/GenBank/DDBJ databases">
        <authorList>
            <person name="Chen M."/>
            <person name="Teng W."/>
            <person name="Zhao L."/>
            <person name="Hu C."/>
            <person name="Zhou Y."/>
            <person name="Han B."/>
            <person name="Song L."/>
            <person name="Shu W."/>
        </authorList>
    </citation>
    <scope>NUCLEOTIDE SEQUENCE</scope>
    <source>
        <strain evidence="1">FACHB-1375</strain>
    </source>
</reference>
<evidence type="ECO:0000313" key="2">
    <source>
        <dbReference type="Proteomes" id="UP000641646"/>
    </source>
</evidence>
<proteinExistence type="predicted"/>
<evidence type="ECO:0000313" key="1">
    <source>
        <dbReference type="EMBL" id="MBD2180401.1"/>
    </source>
</evidence>